<evidence type="ECO:0000256" key="5">
    <source>
        <dbReference type="ARBA" id="ARBA00022989"/>
    </source>
</evidence>
<keyword evidence="6 7" id="KW-0472">Membrane</keyword>
<sequence>MTTASVPVAAVPDQPACAADAGSWCAEFYKLTNSDFLARSADTIVSTTFNVSLIVVLCVLARYLIHRAINRVVDGATNSKISRIVGRTPRLRGNATANGTATPRRAQRARTIGSVLRSIASTVILVVGAIMVLAEFGVALAPILASAGIVGVAVGFGAQNLVRDFLSGMFMLLEDQYGVGDIIDAGEASGVVEAVGLRITTLRDHQGTVWYVRNGEILRVGNKSQGYAVAVVDLPLSHSADIPSASAVAARAATERVAEKDVADSVLEPPELLGVEHVGPEGVTLRLTVKVKPGRQFAVQRALNAAIADAFEDAAVPRPTVFPAADARPSMP</sequence>
<dbReference type="SUPFAM" id="SSF82689">
    <property type="entry name" value="Mechanosensitive channel protein MscS (YggB), C-terminal domain"/>
    <property type="match status" value="1"/>
</dbReference>
<dbReference type="InterPro" id="IPR011014">
    <property type="entry name" value="MscS_channel_TM-2"/>
</dbReference>
<comment type="similarity">
    <text evidence="2">Belongs to the MscS (TC 1.A.23) family.</text>
</comment>
<evidence type="ECO:0000256" key="6">
    <source>
        <dbReference type="ARBA" id="ARBA00023136"/>
    </source>
</evidence>
<keyword evidence="5 7" id="KW-1133">Transmembrane helix</keyword>
<comment type="subcellular location">
    <subcellularLocation>
        <location evidence="1">Cell membrane</location>
        <topology evidence="1">Multi-pass membrane protein</topology>
    </subcellularLocation>
</comment>
<accession>A0ABP3ZNP7</accession>
<dbReference type="InterPro" id="IPR023408">
    <property type="entry name" value="MscS_beta-dom_sf"/>
</dbReference>
<name>A0ABP3ZNP7_9PSEU</name>
<dbReference type="PANTHER" id="PTHR30460">
    <property type="entry name" value="MODERATE CONDUCTANCE MECHANOSENSITIVE CHANNEL YBIO"/>
    <property type="match status" value="1"/>
</dbReference>
<keyword evidence="11" id="KW-1185">Reference proteome</keyword>
<reference evidence="11" key="1">
    <citation type="journal article" date="2019" name="Int. J. Syst. Evol. Microbiol.">
        <title>The Global Catalogue of Microorganisms (GCM) 10K type strain sequencing project: providing services to taxonomists for standard genome sequencing and annotation.</title>
        <authorList>
            <consortium name="The Broad Institute Genomics Platform"/>
            <consortium name="The Broad Institute Genome Sequencing Center for Infectious Disease"/>
            <person name="Wu L."/>
            <person name="Ma J."/>
        </authorList>
    </citation>
    <scope>NUCLEOTIDE SEQUENCE [LARGE SCALE GENOMIC DNA]</scope>
    <source>
        <strain evidence="11">JCM 11117</strain>
    </source>
</reference>
<dbReference type="SUPFAM" id="SSF82861">
    <property type="entry name" value="Mechanosensitive channel protein MscS (YggB), transmembrane region"/>
    <property type="match status" value="1"/>
</dbReference>
<dbReference type="InterPro" id="IPR010920">
    <property type="entry name" value="LSM_dom_sf"/>
</dbReference>
<evidence type="ECO:0000256" key="7">
    <source>
        <dbReference type="SAM" id="Phobius"/>
    </source>
</evidence>
<dbReference type="Gene3D" id="1.10.287.1260">
    <property type="match status" value="1"/>
</dbReference>
<dbReference type="PANTHER" id="PTHR30460:SF0">
    <property type="entry name" value="MODERATE CONDUCTANCE MECHANOSENSITIVE CHANNEL YBIO"/>
    <property type="match status" value="1"/>
</dbReference>
<organism evidence="10 11">
    <name type="scientific">Pseudonocardia zijingensis</name>
    <dbReference type="NCBI Taxonomy" id="153376"/>
    <lineage>
        <taxon>Bacteria</taxon>
        <taxon>Bacillati</taxon>
        <taxon>Actinomycetota</taxon>
        <taxon>Actinomycetes</taxon>
        <taxon>Pseudonocardiales</taxon>
        <taxon>Pseudonocardiaceae</taxon>
        <taxon>Pseudonocardia</taxon>
    </lineage>
</organism>
<proteinExistence type="inferred from homology"/>
<evidence type="ECO:0000256" key="4">
    <source>
        <dbReference type="ARBA" id="ARBA00022692"/>
    </source>
</evidence>
<feature type="domain" description="Mechanosensitive ion channel transmembrane helices 2/3" evidence="9">
    <location>
        <begin position="123"/>
        <end position="159"/>
    </location>
</feature>
<protein>
    <submittedName>
        <fullName evidence="10">Mechanosensitive ion channel</fullName>
    </submittedName>
</protein>
<keyword evidence="3" id="KW-1003">Cell membrane</keyword>
<dbReference type="Pfam" id="PF00924">
    <property type="entry name" value="MS_channel_2nd"/>
    <property type="match status" value="1"/>
</dbReference>
<evidence type="ECO:0000256" key="1">
    <source>
        <dbReference type="ARBA" id="ARBA00004651"/>
    </source>
</evidence>
<evidence type="ECO:0000313" key="11">
    <source>
        <dbReference type="Proteomes" id="UP001499967"/>
    </source>
</evidence>
<feature type="transmembrane region" description="Helical" evidence="7">
    <location>
        <begin position="114"/>
        <end position="134"/>
    </location>
</feature>
<comment type="caution">
    <text evidence="10">The sequence shown here is derived from an EMBL/GenBank/DDBJ whole genome shotgun (WGS) entry which is preliminary data.</text>
</comment>
<evidence type="ECO:0000313" key="10">
    <source>
        <dbReference type="EMBL" id="GAA0924939.1"/>
    </source>
</evidence>
<evidence type="ECO:0000256" key="2">
    <source>
        <dbReference type="ARBA" id="ARBA00008017"/>
    </source>
</evidence>
<dbReference type="SUPFAM" id="SSF50182">
    <property type="entry name" value="Sm-like ribonucleoproteins"/>
    <property type="match status" value="1"/>
</dbReference>
<evidence type="ECO:0000259" key="9">
    <source>
        <dbReference type="Pfam" id="PF21088"/>
    </source>
</evidence>
<feature type="transmembrane region" description="Helical" evidence="7">
    <location>
        <begin position="140"/>
        <end position="162"/>
    </location>
</feature>
<dbReference type="Proteomes" id="UP001499967">
    <property type="component" value="Unassembled WGS sequence"/>
</dbReference>
<dbReference type="RefSeq" id="WP_343939308.1">
    <property type="nucleotide sequence ID" value="NZ_BAAAHP010000025.1"/>
</dbReference>
<dbReference type="InterPro" id="IPR011066">
    <property type="entry name" value="MscS_channel_C_sf"/>
</dbReference>
<evidence type="ECO:0000259" key="8">
    <source>
        <dbReference type="Pfam" id="PF00924"/>
    </source>
</evidence>
<dbReference type="Gene3D" id="2.30.30.60">
    <property type="match status" value="1"/>
</dbReference>
<dbReference type="InterPro" id="IPR049142">
    <property type="entry name" value="MS_channel_1st"/>
</dbReference>
<dbReference type="InterPro" id="IPR006685">
    <property type="entry name" value="MscS_channel_2nd"/>
</dbReference>
<gene>
    <name evidence="10" type="ORF">GCM10009559_09570</name>
</gene>
<feature type="transmembrane region" description="Helical" evidence="7">
    <location>
        <begin position="44"/>
        <end position="65"/>
    </location>
</feature>
<dbReference type="Gene3D" id="3.30.70.100">
    <property type="match status" value="1"/>
</dbReference>
<keyword evidence="4 7" id="KW-0812">Transmembrane</keyword>
<dbReference type="InterPro" id="IPR045276">
    <property type="entry name" value="YbiO_bact"/>
</dbReference>
<feature type="domain" description="Mechanosensitive ion channel MscS" evidence="8">
    <location>
        <begin position="160"/>
        <end position="222"/>
    </location>
</feature>
<evidence type="ECO:0000256" key="3">
    <source>
        <dbReference type="ARBA" id="ARBA00022475"/>
    </source>
</evidence>
<dbReference type="EMBL" id="BAAAHP010000025">
    <property type="protein sequence ID" value="GAA0924939.1"/>
    <property type="molecule type" value="Genomic_DNA"/>
</dbReference>
<dbReference type="Pfam" id="PF21088">
    <property type="entry name" value="MS_channel_1st"/>
    <property type="match status" value="1"/>
</dbReference>